<dbReference type="Proteomes" id="UP001548189">
    <property type="component" value="Unassembled WGS sequence"/>
</dbReference>
<dbReference type="RefSeq" id="WP_353896944.1">
    <property type="nucleotide sequence ID" value="NZ_JBEVCJ010000020.1"/>
</dbReference>
<dbReference type="EMBL" id="JBEVCJ010000020">
    <property type="protein sequence ID" value="MET1256360.1"/>
    <property type="molecule type" value="Genomic_DNA"/>
</dbReference>
<name>A0ABV2BWQ3_9GAMM</name>
<accession>A0ABV2BWQ3</accession>
<gene>
    <name evidence="1" type="ORF">ABVT43_14565</name>
</gene>
<proteinExistence type="predicted"/>
<evidence type="ECO:0000313" key="1">
    <source>
        <dbReference type="EMBL" id="MET1256360.1"/>
    </source>
</evidence>
<protein>
    <recommendedName>
        <fullName evidence="3">RHS repeat-associated core domain-containing protein</fullName>
    </recommendedName>
</protein>
<comment type="caution">
    <text evidence="1">The sequence shown here is derived from an EMBL/GenBank/DDBJ whole genome shotgun (WGS) entry which is preliminary data.</text>
</comment>
<organism evidence="1 2">
    <name type="scientific">Aliikangiella maris</name>
    <dbReference type="NCBI Taxonomy" id="3162458"/>
    <lineage>
        <taxon>Bacteria</taxon>
        <taxon>Pseudomonadati</taxon>
        <taxon>Pseudomonadota</taxon>
        <taxon>Gammaproteobacteria</taxon>
        <taxon>Oceanospirillales</taxon>
        <taxon>Pleioneaceae</taxon>
        <taxon>Aliikangiella</taxon>
    </lineage>
</organism>
<evidence type="ECO:0000313" key="2">
    <source>
        <dbReference type="Proteomes" id="UP001548189"/>
    </source>
</evidence>
<keyword evidence="2" id="KW-1185">Reference proteome</keyword>
<reference evidence="1 2" key="1">
    <citation type="submission" date="2024-06" db="EMBL/GenBank/DDBJ databases">
        <authorList>
            <person name="Li F."/>
        </authorList>
    </citation>
    <scope>NUCLEOTIDE SEQUENCE [LARGE SCALE GENOMIC DNA]</scope>
    <source>
        <strain evidence="1 2">GXAS 311</strain>
    </source>
</reference>
<evidence type="ECO:0008006" key="3">
    <source>
        <dbReference type="Google" id="ProtNLM"/>
    </source>
</evidence>
<sequence length="2206" mass="244312">MFNRWFQQKKSLQTNLRLKKLGKFYLGVCFSFCFLQVGGIAHAEIPYDRKIKPHAIDSQGIGSVDSSPYLQVNEFNGGVSGTLPAIGINGFALTPTYNSPLKRRDNIERYDDNAGNIGELGVGWHLGLGHIVVVPRHIIDSCGHFQSGAPEKIYFVDSAGKSSKFAREQIGLGLNPESTQGNFNVPGDIRIHRDSNPSAPVLRISKQRDLKYIDTSGRILTRQAADDNAWRNQQPGSSVPPNSPIYTCWGVRDAQHPNPNWDLVLPNDGIARVDSASNKTFYEEYGWFDFVLMQPDGGKIYYTATKDSLDIAWQHLIGQETAEPNAVHFYPTKIVNANGVSYTLTYAEPAELYGINKQSRFNGGEKQNDTLWSGLEDSGMGEGESLNACNVYSHCIASRYIKSASIDNGPNPESLTFFYEEVGGRRPLLREVRDSRFNRLAYFDYQLSQFDDEYHLSAYTNAANQRITIALEDLGISSAPVEKIQNHPWIRSITSPKGATTHLIYQLVNIPGASYFSGSGRPGLCDDPDATNGDLPPVSSCDWAHLRSNSAQKRVKNFVHSGATYTYTYLLEDNANKAYDLLSGIATVYAPSSLLKVTMKATGEQDIERITYYADYQSESYRSYPRALSKIIGKPIFKETTFHNGNSQNANSVVTEEWQWRAAPLEALGGEAPFQSQRPQLISAAPVVARHAIRIQSPNYISLPDGAISDPIKVTEFDYQWDHIQMLVANTTSYIKQQANRAYVVRKFSYRDSAINKTPTVDGAWTQYQSALPSESKECLIENSSALPKDCIANSSQRLGHVAFEYEQAIAGNTNLFLTNKYIAKDETDLTLSDYTNKLVQTLTYHQSGSDKGYLHTTSNGSLTTAYEAYENGEATRVYAPDGSQVSKNRQLIWGAVIDEVVEGGVNKLSKHDLVGRPLESQQGSDSAIYTSYPSVTKTQITRDGVQLSETSTDLWGRIVKNESTIDPGIINTDRTQYSNLGVSRVVTNTNGAKVITFADISGRPLHIKFQDSSNRILKEEFFTYGFIPQSGMTYTHHQVKTHDVPSAGYIASESYRILYTDILGRNRKAIPCVIENGNSECAELLVEIDYSETTANGYNGIILAEAKVVTETGTTLSTRKRWTDLIGNLFKEYNPEIGTTRHEYTAENLLRRRWNKDGVMDNYYRYDTGGRLIEIVRPGGAPVFEAQYDAATDLLSWTKTPISAGSNRLVEETYTYDENNRIESKTVNIPTLLGAIENLRPRTLASAPATLNLRWDQVYAGQYKVHLTHNQFGTLAIDADNGVNQVSLTNANLSQKLQQKITAGHANSAAYQQWKNQLAQHPDSPISLDNEYTWKVSAITSEFEPIPSSETSRITSRCNILELSFRRGINQGPLIQWETANCDGLSTEVLARTLPGTGSVDIEPRCMMPPAAGTYVRDGGVFSGLKQGPRRAHWMFNGYNFEDVELAMEPDPDREPTWTGEKQCAPVERAEFQLKVYDANRNIVTQSESIIADWTSSLKACQIRNFYVNNGYTGKGAGVPKVTWETLNCSNDDYVELKISSLDTNQPLECDLSGEVLSNAKQGNIDANIMKSRPSGCDNISAALFELKIRENSDPGSTILDSRDPIIGYIDRNDCHVSYFNVVDGDENNNPKISWQTKNCGLTDKVQVKYDAVQPGVSENCQLRSQIFSTDKSATNAEADFMYTPYQVIDGKPVEPTNGNACDAMKSVDVWVEIVDASGFPLLDKTSEIDLAYTGGLQNSGTSTCKINDFNIQNPTMAGRLPKVIWDTECDHPVQVMVFTNTTHNPANSACRVNRGMWDGHHDMPQGREVYFMVGGYGSTYNCPSVTSADFWIEMRDVEDSTILIAESQVKQATFTPLPNQSGCQVSQLSTSNGQNGQLPTVSWQTLSGSGCSDSNVEVIVKGATTDGHIPVSCQESDFQIGRGVSGSNRSINFMTNCPDMRNGVVWIETYQSGLLIRKSDFKAFTYDPDSGTPPVCEIQSFSVQNSATIGMLPRVYWQTNCGNNVSVQVRTTTIDPANLSNQCAAYKALWDGNKSGNRTVDYMVGGYGPNHNCPRVRRAEFIIELWQQVNGQQVKIASRPPQIARFDPVRSPTCRVAEFSIDNNTGGLPTVTWQVTGSGCGESNVEAKLYWSSTDFSIPSSCRWDKALIAQSSGGAANTMTLSDMDGSSNCPTQQVDSASLWIEIKEGGRLSQRTSYFEARYRP</sequence>